<keyword evidence="3" id="KW-1185">Reference proteome</keyword>
<feature type="chain" id="PRO_5045580591" evidence="1">
    <location>
        <begin position="20"/>
        <end position="133"/>
    </location>
</feature>
<dbReference type="EMBL" id="CP071382">
    <property type="protein sequence ID" value="QSV46259.1"/>
    <property type="molecule type" value="Genomic_DNA"/>
</dbReference>
<dbReference type="SUPFAM" id="SSF48695">
    <property type="entry name" value="Multiheme cytochromes"/>
    <property type="match status" value="1"/>
</dbReference>
<dbReference type="InterPro" id="IPR036280">
    <property type="entry name" value="Multihaem_cyt_sf"/>
</dbReference>
<protein>
    <submittedName>
        <fullName evidence="2">Cytochrome C</fullName>
    </submittedName>
</protein>
<accession>A0ABX7Q4F0</accession>
<sequence>MTRPAFAVLAILSLLSAAAEPGCAETADHHGFTVELRASVEDCVVCHDGSIAKNVVYCLKDCSIMTPHAVKHRYPPTGREAAYRPVASLQEAGIELVDGMVACVSCHNLAKQSPYHLAVGIAASGLCLTCHIQ</sequence>
<organism evidence="2 3">
    <name type="scientific">Geobacter benzoatilyticus</name>
    <dbReference type="NCBI Taxonomy" id="2815309"/>
    <lineage>
        <taxon>Bacteria</taxon>
        <taxon>Pseudomonadati</taxon>
        <taxon>Thermodesulfobacteriota</taxon>
        <taxon>Desulfuromonadia</taxon>
        <taxon>Geobacterales</taxon>
        <taxon>Geobacteraceae</taxon>
        <taxon>Geobacter</taxon>
    </lineage>
</organism>
<proteinExistence type="predicted"/>
<gene>
    <name evidence="2" type="ORF">JZM60_02985</name>
</gene>
<keyword evidence="1" id="KW-0732">Signal</keyword>
<reference evidence="2 3" key="1">
    <citation type="submission" date="2021-03" db="EMBL/GenBank/DDBJ databases">
        <title>Geobacter metallireducens gen. nov. sp. nov., a microorganism capable of coupling the complete oxidation of organic compounds to the reduction of iron and other metals.</title>
        <authorList>
            <person name="Li Y."/>
        </authorList>
    </citation>
    <scope>NUCLEOTIDE SEQUENCE [LARGE SCALE GENOMIC DNA]</scope>
    <source>
        <strain evidence="2 3">Jerry-YX</strain>
    </source>
</reference>
<evidence type="ECO:0000313" key="2">
    <source>
        <dbReference type="EMBL" id="QSV46259.1"/>
    </source>
</evidence>
<dbReference type="Proteomes" id="UP000663651">
    <property type="component" value="Chromosome"/>
</dbReference>
<dbReference type="RefSeq" id="WP_207164043.1">
    <property type="nucleotide sequence ID" value="NZ_CP071382.1"/>
</dbReference>
<evidence type="ECO:0000313" key="3">
    <source>
        <dbReference type="Proteomes" id="UP000663651"/>
    </source>
</evidence>
<feature type="signal peptide" evidence="1">
    <location>
        <begin position="1"/>
        <end position="19"/>
    </location>
</feature>
<evidence type="ECO:0000256" key="1">
    <source>
        <dbReference type="SAM" id="SignalP"/>
    </source>
</evidence>
<name>A0ABX7Q4F0_9BACT</name>